<dbReference type="Proteomes" id="UP000184514">
    <property type="component" value="Unassembled WGS sequence"/>
</dbReference>
<dbReference type="STRING" id="696762.PFRI_13890"/>
<keyword evidence="1" id="KW-1133">Transmembrane helix</keyword>
<keyword evidence="3" id="KW-1185">Reference proteome</keyword>
<comment type="caution">
    <text evidence="2">The sequence shown here is derived from an EMBL/GenBank/DDBJ whole genome shotgun (WGS) entry which is preliminary data.</text>
</comment>
<dbReference type="OrthoDB" id="7819947at2"/>
<dbReference type="RefSeq" id="WP_072629981.1">
    <property type="nucleotide sequence ID" value="NZ_JABBAN010000175.1"/>
</dbReference>
<protein>
    <recommendedName>
        <fullName evidence="4">Histidine kinase</fullName>
    </recommendedName>
</protein>
<evidence type="ECO:0000313" key="2">
    <source>
        <dbReference type="EMBL" id="OJI94360.1"/>
    </source>
</evidence>
<dbReference type="EMBL" id="MLCB01000101">
    <property type="protein sequence ID" value="OJI94360.1"/>
    <property type="molecule type" value="Genomic_DNA"/>
</dbReference>
<dbReference type="Pfam" id="PF20044">
    <property type="entry name" value="DUF6446"/>
    <property type="match status" value="1"/>
</dbReference>
<proteinExistence type="predicted"/>
<gene>
    <name evidence="2" type="ORF">PFRI_13890</name>
</gene>
<evidence type="ECO:0008006" key="4">
    <source>
        <dbReference type="Google" id="ProtNLM"/>
    </source>
</evidence>
<accession>A0A1L9NYK4</accession>
<sequence length="184" mass="20101">MRLGQFLAGFTVLSAIIAGGAMYYLQVYAFYEEISASGENDVQLVSLVSGEPEPILFDQFEAIDAYTSPIRYRACFTTVMSHSLLSETYVAFENAEPRNAPGWFECFDAEAIGAELEAGTALTFLAQKNIAYGVDRVVAITEDGRGYVWHELNDCGAKAYDGSPTGEACPPRDEFTGEMLEGKN</sequence>
<dbReference type="AlphaFoldDB" id="A0A1L9NYK4"/>
<feature type="transmembrane region" description="Helical" evidence="1">
    <location>
        <begin position="6"/>
        <end position="25"/>
    </location>
</feature>
<keyword evidence="1" id="KW-0812">Transmembrane</keyword>
<dbReference type="InterPro" id="IPR045616">
    <property type="entry name" value="DUF6446"/>
</dbReference>
<organism evidence="2 3">
    <name type="scientific">Planktotalea frisia</name>
    <dbReference type="NCBI Taxonomy" id="696762"/>
    <lineage>
        <taxon>Bacteria</taxon>
        <taxon>Pseudomonadati</taxon>
        <taxon>Pseudomonadota</taxon>
        <taxon>Alphaproteobacteria</taxon>
        <taxon>Rhodobacterales</taxon>
        <taxon>Paracoccaceae</taxon>
        <taxon>Planktotalea</taxon>
    </lineage>
</organism>
<keyword evidence="1" id="KW-0472">Membrane</keyword>
<reference evidence="2 3" key="1">
    <citation type="submission" date="2016-10" db="EMBL/GenBank/DDBJ databases">
        <title>Genome sequence of Planktotalea frisia SH6-1.</title>
        <authorList>
            <person name="Poehlein A."/>
            <person name="Bakenhus I."/>
            <person name="Voget S."/>
            <person name="Brinkhoff T."/>
            <person name="Simon M."/>
        </authorList>
    </citation>
    <scope>NUCLEOTIDE SEQUENCE [LARGE SCALE GENOMIC DNA]</scope>
    <source>
        <strain evidence="2 3">SH6-1</strain>
    </source>
</reference>
<evidence type="ECO:0000313" key="3">
    <source>
        <dbReference type="Proteomes" id="UP000184514"/>
    </source>
</evidence>
<name>A0A1L9NYK4_9RHOB</name>
<evidence type="ECO:0000256" key="1">
    <source>
        <dbReference type="SAM" id="Phobius"/>
    </source>
</evidence>